<dbReference type="RefSeq" id="WP_085005352.1">
    <property type="nucleotide sequence ID" value="NZ_MWPR01000003.1"/>
</dbReference>
<dbReference type="PIRSF" id="PIRSF002808">
    <property type="entry name" value="Hexose_phosphate_transp"/>
    <property type="match status" value="1"/>
</dbReference>
<reference evidence="9 10" key="1">
    <citation type="submission" date="2017-02" db="EMBL/GenBank/DDBJ databases">
        <title>Draft genome sequence of a Kluyvera intermedia isolate from a patient with a pancreatic abscess.</title>
        <authorList>
            <person name="Thele R."/>
        </authorList>
    </citation>
    <scope>NUCLEOTIDE SEQUENCE [LARGE SCALE GENOMIC DNA]</scope>
    <source>
        <strain evidence="9 10">FOSA7093</strain>
    </source>
</reference>
<accession>A0ABX3ULU6</accession>
<evidence type="ECO:0000256" key="4">
    <source>
        <dbReference type="ARBA" id="ARBA00022989"/>
    </source>
</evidence>
<evidence type="ECO:0000313" key="9">
    <source>
        <dbReference type="EMBL" id="ORJ51825.1"/>
    </source>
</evidence>
<dbReference type="PROSITE" id="PS50850">
    <property type="entry name" value="MFS"/>
    <property type="match status" value="1"/>
</dbReference>
<evidence type="ECO:0000256" key="7">
    <source>
        <dbReference type="SAM" id="Phobius"/>
    </source>
</evidence>
<dbReference type="InterPro" id="IPR050382">
    <property type="entry name" value="MFS_Na/Anion_cotransporter"/>
</dbReference>
<dbReference type="Proteomes" id="UP000192521">
    <property type="component" value="Unassembled WGS sequence"/>
</dbReference>
<proteinExistence type="inferred from homology"/>
<comment type="similarity">
    <text evidence="6">Belongs to the major facilitator superfamily. Phthalate permease family.</text>
</comment>
<name>A0ABX3ULU6_KLUIN</name>
<evidence type="ECO:0000256" key="2">
    <source>
        <dbReference type="ARBA" id="ARBA00022475"/>
    </source>
</evidence>
<feature type="transmembrane region" description="Helical" evidence="7">
    <location>
        <begin position="323"/>
        <end position="342"/>
    </location>
</feature>
<dbReference type="Pfam" id="PF07690">
    <property type="entry name" value="MFS_1"/>
    <property type="match status" value="1"/>
</dbReference>
<keyword evidence="2" id="KW-1003">Cell membrane</keyword>
<sequence length="454" mass="49038">MNTQAKRTRTRYLILLMITFVLTLATGDRATLSVAGPEMQKELGITAVEIGYLFSAFSWAYVISMTPAGWVADKIGSKQAMFLGILLWSVVTVLMGLVSYITFVVPALLILRFLLGVCESPVGPSAGRIIAAWFPSQERGVAGAIFNSAQYASLAIFTPLMAWLCHAFGWDHVFIVMGVIGILVALTWAKYFYVPMKHPSINTAEMQYIKEGGGLIELDMDPVAASKSRAQKPHAGLAEIGQLFKSKMLVGIFLGQYCISAITWFFMTWFPIYLVKERGMSILQAGFMASVPAICGLIGGISSGFISDWILKKTGNLTLARKIPITIGLTMSASMILCNYVSSEFMVMFLMSAAFFGKGFGSLGWAVVADTAPKEIIGTTGGLFNSLGNIAGIITPVVIGYILQETGSFARALVFVGAHGLIAVFSYWFIVGKIERLKLHGKNGAVGATESVTK</sequence>
<protein>
    <submittedName>
        <fullName evidence="9">MFS transporter</fullName>
    </submittedName>
</protein>
<dbReference type="InterPro" id="IPR011701">
    <property type="entry name" value="MFS"/>
</dbReference>
<evidence type="ECO:0000256" key="5">
    <source>
        <dbReference type="ARBA" id="ARBA00023136"/>
    </source>
</evidence>
<dbReference type="InterPro" id="IPR000849">
    <property type="entry name" value="Sugar_P_transporter"/>
</dbReference>
<feature type="transmembrane region" description="Helical" evidence="7">
    <location>
        <begin position="248"/>
        <end position="267"/>
    </location>
</feature>
<evidence type="ECO:0000256" key="3">
    <source>
        <dbReference type="ARBA" id="ARBA00022692"/>
    </source>
</evidence>
<dbReference type="PANTHER" id="PTHR11662">
    <property type="entry name" value="SOLUTE CARRIER FAMILY 17"/>
    <property type="match status" value="1"/>
</dbReference>
<gene>
    <name evidence="9" type="ORF">B2M27_03175</name>
</gene>
<feature type="transmembrane region" description="Helical" evidence="7">
    <location>
        <begin position="50"/>
        <end position="70"/>
    </location>
</feature>
<evidence type="ECO:0000256" key="1">
    <source>
        <dbReference type="ARBA" id="ARBA00004651"/>
    </source>
</evidence>
<comment type="caution">
    <text evidence="9">The sequence shown here is derived from an EMBL/GenBank/DDBJ whole genome shotgun (WGS) entry which is preliminary data.</text>
</comment>
<organism evidence="9 10">
    <name type="scientific">Kluyvera intermedia</name>
    <name type="common">Enterobacter intermedius</name>
    <dbReference type="NCBI Taxonomy" id="61648"/>
    <lineage>
        <taxon>Bacteria</taxon>
        <taxon>Pseudomonadati</taxon>
        <taxon>Pseudomonadota</taxon>
        <taxon>Gammaproteobacteria</taxon>
        <taxon>Enterobacterales</taxon>
        <taxon>Enterobacteriaceae</taxon>
        <taxon>Kluyvera</taxon>
    </lineage>
</organism>
<feature type="transmembrane region" description="Helical" evidence="7">
    <location>
        <begin position="82"/>
        <end position="115"/>
    </location>
</feature>
<feature type="transmembrane region" description="Helical" evidence="7">
    <location>
        <begin position="12"/>
        <end position="30"/>
    </location>
</feature>
<dbReference type="NCBIfam" id="TIGR00893">
    <property type="entry name" value="2A0114"/>
    <property type="match status" value="1"/>
</dbReference>
<keyword evidence="3 7" id="KW-0812">Transmembrane</keyword>
<feature type="transmembrane region" description="Helical" evidence="7">
    <location>
        <begin position="409"/>
        <end position="430"/>
    </location>
</feature>
<evidence type="ECO:0000313" key="10">
    <source>
        <dbReference type="Proteomes" id="UP000192521"/>
    </source>
</evidence>
<feature type="domain" description="Major facilitator superfamily (MFS) profile" evidence="8">
    <location>
        <begin position="14"/>
        <end position="435"/>
    </location>
</feature>
<feature type="transmembrane region" description="Helical" evidence="7">
    <location>
        <begin position="287"/>
        <end position="311"/>
    </location>
</feature>
<feature type="transmembrane region" description="Helical" evidence="7">
    <location>
        <begin position="173"/>
        <end position="193"/>
    </location>
</feature>
<dbReference type="SUPFAM" id="SSF103473">
    <property type="entry name" value="MFS general substrate transporter"/>
    <property type="match status" value="1"/>
</dbReference>
<dbReference type="Gene3D" id="1.20.1250.20">
    <property type="entry name" value="MFS general substrate transporter like domains"/>
    <property type="match status" value="2"/>
</dbReference>
<feature type="transmembrane region" description="Helical" evidence="7">
    <location>
        <begin position="348"/>
        <end position="369"/>
    </location>
</feature>
<keyword evidence="5 7" id="KW-0472">Membrane</keyword>
<feature type="transmembrane region" description="Helical" evidence="7">
    <location>
        <begin position="381"/>
        <end position="403"/>
    </location>
</feature>
<dbReference type="InterPro" id="IPR036259">
    <property type="entry name" value="MFS_trans_sf"/>
</dbReference>
<dbReference type="PANTHER" id="PTHR11662:SF399">
    <property type="entry name" value="FI19708P1-RELATED"/>
    <property type="match status" value="1"/>
</dbReference>
<evidence type="ECO:0000259" key="8">
    <source>
        <dbReference type="PROSITE" id="PS50850"/>
    </source>
</evidence>
<comment type="subcellular location">
    <subcellularLocation>
        <location evidence="1">Cell membrane</location>
        <topology evidence="1">Multi-pass membrane protein</topology>
    </subcellularLocation>
</comment>
<dbReference type="EMBL" id="MWPR01000003">
    <property type="protein sequence ID" value="ORJ51825.1"/>
    <property type="molecule type" value="Genomic_DNA"/>
</dbReference>
<dbReference type="InterPro" id="IPR020846">
    <property type="entry name" value="MFS_dom"/>
</dbReference>
<evidence type="ECO:0000256" key="6">
    <source>
        <dbReference type="ARBA" id="ARBA00038514"/>
    </source>
</evidence>
<dbReference type="CDD" id="cd17319">
    <property type="entry name" value="MFS_ExuT_GudP_like"/>
    <property type="match status" value="1"/>
</dbReference>
<keyword evidence="10" id="KW-1185">Reference proteome</keyword>
<keyword evidence="4 7" id="KW-1133">Transmembrane helix</keyword>